<dbReference type="EMBL" id="OZ019895">
    <property type="protein sequence ID" value="CAK9219227.1"/>
    <property type="molecule type" value="Genomic_DNA"/>
</dbReference>
<keyword evidence="3" id="KW-1185">Reference proteome</keyword>
<sequence>MANETRLDQIRQSLGNPDIPDGQTLLHVAVEAMAVEAVRNILEVPHFDVNAENSSGKTALELAVDRSLDRAASDADARAFRNIERVLLGHDKVSAFVDRLYRERQVNVDAANAILLGAALIATITFPGWFTLPLPQDTSTNAPSLQVPPTNARAIEFPFFVWWVPLQAVPTLDCPKIK</sequence>
<dbReference type="InterPro" id="IPR002110">
    <property type="entry name" value="Ankyrin_rpt"/>
</dbReference>
<dbReference type="Pfam" id="PF13857">
    <property type="entry name" value="Ank_5"/>
    <property type="match status" value="1"/>
</dbReference>
<reference evidence="2" key="1">
    <citation type="submission" date="2024-02" db="EMBL/GenBank/DDBJ databases">
        <authorList>
            <consortium name="ELIXIR-Norway"/>
            <consortium name="Elixir Norway"/>
        </authorList>
    </citation>
    <scope>NUCLEOTIDE SEQUENCE</scope>
</reference>
<evidence type="ECO:0000256" key="1">
    <source>
        <dbReference type="SAM" id="Phobius"/>
    </source>
</evidence>
<keyword evidence="1" id="KW-0812">Transmembrane</keyword>
<accession>A0ABP0UD34</accession>
<dbReference type="Proteomes" id="UP001497512">
    <property type="component" value="Chromosome 3"/>
</dbReference>
<evidence type="ECO:0008006" key="4">
    <source>
        <dbReference type="Google" id="ProtNLM"/>
    </source>
</evidence>
<evidence type="ECO:0000313" key="3">
    <source>
        <dbReference type="Proteomes" id="UP001497512"/>
    </source>
</evidence>
<name>A0ABP0UD34_9BRYO</name>
<protein>
    <recommendedName>
        <fullName evidence="4">Ankyrin repeat protein</fullName>
    </recommendedName>
</protein>
<organism evidence="2 3">
    <name type="scientific">Sphagnum troendelagicum</name>
    <dbReference type="NCBI Taxonomy" id="128251"/>
    <lineage>
        <taxon>Eukaryota</taxon>
        <taxon>Viridiplantae</taxon>
        <taxon>Streptophyta</taxon>
        <taxon>Embryophyta</taxon>
        <taxon>Bryophyta</taxon>
        <taxon>Sphagnophytina</taxon>
        <taxon>Sphagnopsida</taxon>
        <taxon>Sphagnales</taxon>
        <taxon>Sphagnaceae</taxon>
        <taxon>Sphagnum</taxon>
    </lineage>
</organism>
<keyword evidence="1" id="KW-1133">Transmembrane helix</keyword>
<gene>
    <name evidence="2" type="ORF">CSSPTR1EN2_LOCUS14379</name>
</gene>
<dbReference type="InterPro" id="IPR036770">
    <property type="entry name" value="Ankyrin_rpt-contain_sf"/>
</dbReference>
<dbReference type="SUPFAM" id="SSF48403">
    <property type="entry name" value="Ankyrin repeat"/>
    <property type="match status" value="1"/>
</dbReference>
<proteinExistence type="predicted"/>
<feature type="transmembrane region" description="Helical" evidence="1">
    <location>
        <begin position="110"/>
        <end position="130"/>
    </location>
</feature>
<dbReference type="Gene3D" id="1.25.40.20">
    <property type="entry name" value="Ankyrin repeat-containing domain"/>
    <property type="match status" value="1"/>
</dbReference>
<keyword evidence="1" id="KW-0472">Membrane</keyword>
<evidence type="ECO:0000313" key="2">
    <source>
        <dbReference type="EMBL" id="CAK9219227.1"/>
    </source>
</evidence>